<dbReference type="Proteomes" id="UP001549291">
    <property type="component" value="Unassembled WGS sequence"/>
</dbReference>
<evidence type="ECO:0000313" key="3">
    <source>
        <dbReference type="Proteomes" id="UP001549291"/>
    </source>
</evidence>
<keyword evidence="3" id="KW-1185">Reference proteome</keyword>
<proteinExistence type="predicted"/>
<accession>A0ABV2RUZ2</accession>
<gene>
    <name evidence="2" type="ORF">ABIF63_004832</name>
</gene>
<sequence>MTTSQSPLRVLKTQASNMARIMTAIERGEKGPKMSAASLRRRWPSASPRSRSRWTTR</sequence>
<evidence type="ECO:0000313" key="2">
    <source>
        <dbReference type="EMBL" id="MET4720726.1"/>
    </source>
</evidence>
<feature type="region of interest" description="Disordered" evidence="1">
    <location>
        <begin position="25"/>
        <end position="57"/>
    </location>
</feature>
<reference evidence="2 3" key="1">
    <citation type="submission" date="2024-06" db="EMBL/GenBank/DDBJ databases">
        <title>Genomic Encyclopedia of Type Strains, Phase V (KMG-V): Genome sequencing to study the core and pangenomes of soil and plant-associated prokaryotes.</title>
        <authorList>
            <person name="Whitman W."/>
        </authorList>
    </citation>
    <scope>NUCLEOTIDE SEQUENCE [LARGE SCALE GENOMIC DNA]</scope>
    <source>
        <strain evidence="2 3">USDA 160</strain>
    </source>
</reference>
<dbReference type="EMBL" id="JBEPTQ010000002">
    <property type="protein sequence ID" value="MET4720726.1"/>
    <property type="molecule type" value="Genomic_DNA"/>
</dbReference>
<name>A0ABV2RUZ2_BRAJP</name>
<protein>
    <submittedName>
        <fullName evidence="2">Uncharacterized protein</fullName>
    </submittedName>
</protein>
<organism evidence="2 3">
    <name type="scientific">Bradyrhizobium japonicum</name>
    <dbReference type="NCBI Taxonomy" id="375"/>
    <lineage>
        <taxon>Bacteria</taxon>
        <taxon>Pseudomonadati</taxon>
        <taxon>Pseudomonadota</taxon>
        <taxon>Alphaproteobacteria</taxon>
        <taxon>Hyphomicrobiales</taxon>
        <taxon>Nitrobacteraceae</taxon>
        <taxon>Bradyrhizobium</taxon>
    </lineage>
</organism>
<evidence type="ECO:0000256" key="1">
    <source>
        <dbReference type="SAM" id="MobiDB-lite"/>
    </source>
</evidence>
<comment type="caution">
    <text evidence="2">The sequence shown here is derived from an EMBL/GenBank/DDBJ whole genome shotgun (WGS) entry which is preliminary data.</text>
</comment>